<dbReference type="AlphaFoldDB" id="A0AAE3GQN0"/>
<dbReference type="RefSeq" id="WP_254010879.1">
    <property type="nucleotide sequence ID" value="NZ_JAMZMM010000038.1"/>
</dbReference>
<dbReference type="Proteomes" id="UP001204953">
    <property type="component" value="Unassembled WGS sequence"/>
</dbReference>
<name>A0AAE3GQN0_9CYAN</name>
<keyword evidence="3" id="KW-1185">Reference proteome</keyword>
<accession>A0AAE3GQN0</accession>
<gene>
    <name evidence="2" type="ORF">NJ959_06260</name>
</gene>
<evidence type="ECO:0000313" key="3">
    <source>
        <dbReference type="Proteomes" id="UP001204953"/>
    </source>
</evidence>
<evidence type="ECO:0000256" key="1">
    <source>
        <dbReference type="SAM" id="MobiDB-lite"/>
    </source>
</evidence>
<protein>
    <submittedName>
        <fullName evidence="2">Uncharacterized protein</fullName>
    </submittedName>
</protein>
<organism evidence="2 3">
    <name type="scientific">Limnofasciculus baicalensis BBK-W-15</name>
    <dbReference type="NCBI Taxonomy" id="2699891"/>
    <lineage>
        <taxon>Bacteria</taxon>
        <taxon>Bacillati</taxon>
        <taxon>Cyanobacteriota</taxon>
        <taxon>Cyanophyceae</taxon>
        <taxon>Coleofasciculales</taxon>
        <taxon>Coleofasciculaceae</taxon>
        <taxon>Limnofasciculus</taxon>
        <taxon>Limnofasciculus baicalensis</taxon>
    </lineage>
</organism>
<reference evidence="2" key="1">
    <citation type="submission" date="2022-06" db="EMBL/GenBank/DDBJ databases">
        <title>New cyanobacteria of genus Symplocastrum in benthos of Lake Baikal.</title>
        <authorList>
            <person name="Sorokovikova E."/>
            <person name="Tikhonova I."/>
            <person name="Krasnopeev A."/>
            <person name="Evseev P."/>
            <person name="Gladkikh A."/>
            <person name="Belykh O."/>
        </authorList>
    </citation>
    <scope>NUCLEOTIDE SEQUENCE</scope>
    <source>
        <strain evidence="2">BBK-W-15</strain>
    </source>
</reference>
<evidence type="ECO:0000313" key="2">
    <source>
        <dbReference type="EMBL" id="MCP2728078.1"/>
    </source>
</evidence>
<comment type="caution">
    <text evidence="2">The sequence shown here is derived from an EMBL/GenBank/DDBJ whole genome shotgun (WGS) entry which is preliminary data.</text>
</comment>
<dbReference type="EMBL" id="JAMZMM010000038">
    <property type="protein sequence ID" value="MCP2728078.1"/>
    <property type="molecule type" value="Genomic_DNA"/>
</dbReference>
<feature type="region of interest" description="Disordered" evidence="1">
    <location>
        <begin position="85"/>
        <end position="164"/>
    </location>
</feature>
<proteinExistence type="predicted"/>
<sequence>MPTIVRRTAANMNRQLHQGMPVTPQTSLQSLARQTQALLSSPQQSIQALQRSQGGIQHHRNFVVKNRLEDELELEIALQEIEHMAGSRKSNPKPKTWPTPPPKINVGEIKPDTPSGRSAGHTELNSRGNMTDIEPGARKKVETATGQSFKDKHGNAGGADLIPK</sequence>